<organism evidence="1 2">
    <name type="scientific">Ensete ventricosum</name>
    <name type="common">Abyssinian banana</name>
    <name type="synonym">Musa ensete</name>
    <dbReference type="NCBI Taxonomy" id="4639"/>
    <lineage>
        <taxon>Eukaryota</taxon>
        <taxon>Viridiplantae</taxon>
        <taxon>Streptophyta</taxon>
        <taxon>Embryophyta</taxon>
        <taxon>Tracheophyta</taxon>
        <taxon>Spermatophyta</taxon>
        <taxon>Magnoliopsida</taxon>
        <taxon>Liliopsida</taxon>
        <taxon>Zingiberales</taxon>
        <taxon>Musaceae</taxon>
        <taxon>Ensete</taxon>
    </lineage>
</organism>
<evidence type="ECO:0000313" key="1">
    <source>
        <dbReference type="EMBL" id="RRT48722.1"/>
    </source>
</evidence>
<accession>A0A426YAD9</accession>
<dbReference type="AlphaFoldDB" id="A0A426YAD9"/>
<sequence>MRVSNGHVCCNKSVDVIHHTIVDNNEEVLGRGAWRKGRSIGADQVAMAASALVEFSKSWGRAKGLSLEGRAPRLPWEGKNLLTMKQQRLQFCQYRWLEKGPEGANRGGSRRTEDTMLATPRLRRRQLWEDGGYNDDSARELGIIVDGYHWRRRRHRL</sequence>
<protein>
    <submittedName>
        <fullName evidence="1">Uncharacterized protein</fullName>
    </submittedName>
</protein>
<proteinExistence type="predicted"/>
<evidence type="ECO:0000313" key="2">
    <source>
        <dbReference type="Proteomes" id="UP000287651"/>
    </source>
</evidence>
<dbReference type="EMBL" id="AMZH03013770">
    <property type="protein sequence ID" value="RRT48722.1"/>
    <property type="molecule type" value="Genomic_DNA"/>
</dbReference>
<dbReference type="Proteomes" id="UP000287651">
    <property type="component" value="Unassembled WGS sequence"/>
</dbReference>
<gene>
    <name evidence="1" type="ORF">B296_00039783</name>
</gene>
<reference evidence="1 2" key="1">
    <citation type="journal article" date="2014" name="Agronomy (Basel)">
        <title>A Draft Genome Sequence for Ensete ventricosum, the Drought-Tolerant Tree Against Hunger.</title>
        <authorList>
            <person name="Harrison J."/>
            <person name="Moore K.A."/>
            <person name="Paszkiewicz K."/>
            <person name="Jones T."/>
            <person name="Grant M."/>
            <person name="Ambacheew D."/>
            <person name="Muzemil S."/>
            <person name="Studholme D.J."/>
        </authorList>
    </citation>
    <scope>NUCLEOTIDE SEQUENCE [LARGE SCALE GENOMIC DNA]</scope>
</reference>
<comment type="caution">
    <text evidence="1">The sequence shown here is derived from an EMBL/GenBank/DDBJ whole genome shotgun (WGS) entry which is preliminary data.</text>
</comment>
<name>A0A426YAD9_ENSVE</name>